<organism evidence="2 3">
    <name type="scientific">Rhodohalobacter barkolensis</name>
    <dbReference type="NCBI Taxonomy" id="2053187"/>
    <lineage>
        <taxon>Bacteria</taxon>
        <taxon>Pseudomonadati</taxon>
        <taxon>Balneolota</taxon>
        <taxon>Balneolia</taxon>
        <taxon>Balneolales</taxon>
        <taxon>Balneolaceae</taxon>
        <taxon>Rhodohalobacter</taxon>
    </lineage>
</organism>
<keyword evidence="3" id="KW-1185">Reference proteome</keyword>
<name>A0A2N0VM97_9BACT</name>
<sequence>MSAEELYEILKLRQDIFIIEQDCIYDDIDGLDKQSNHLLLKKNDDLVAYSRIVPAGVKYDEPSVGRIVVNIKLRGQGLGKQIIKESLKWVIEEGAEDVRIEAQAHLIKFYESLGFTSAGEIYDLDGIPHVQMTQRLDQ</sequence>
<accession>A0A2N0VM97</accession>
<evidence type="ECO:0000259" key="1">
    <source>
        <dbReference type="PROSITE" id="PS51186"/>
    </source>
</evidence>
<proteinExistence type="predicted"/>
<evidence type="ECO:0000313" key="2">
    <source>
        <dbReference type="EMBL" id="PKD45323.1"/>
    </source>
</evidence>
<comment type="caution">
    <text evidence="2">The sequence shown here is derived from an EMBL/GenBank/DDBJ whole genome shotgun (WGS) entry which is preliminary data.</text>
</comment>
<dbReference type="GO" id="GO:0004343">
    <property type="term" value="F:glucosamine 6-phosphate N-acetyltransferase activity"/>
    <property type="evidence" value="ECO:0007669"/>
    <property type="project" value="TreeGrafter"/>
</dbReference>
<dbReference type="InterPro" id="IPR039143">
    <property type="entry name" value="GNPNAT1-like"/>
</dbReference>
<dbReference type="AlphaFoldDB" id="A0A2N0VM97"/>
<gene>
    <name evidence="2" type="ORF">CWD77_00975</name>
</gene>
<dbReference type="EMBL" id="PISP01000001">
    <property type="protein sequence ID" value="PKD45323.1"/>
    <property type="molecule type" value="Genomic_DNA"/>
</dbReference>
<protein>
    <submittedName>
        <fullName evidence="2">GNAT family N-acetyltransferase</fullName>
    </submittedName>
</protein>
<dbReference type="Pfam" id="PF13673">
    <property type="entry name" value="Acetyltransf_10"/>
    <property type="match status" value="1"/>
</dbReference>
<dbReference type="Gene3D" id="3.40.630.30">
    <property type="match status" value="1"/>
</dbReference>
<dbReference type="InterPro" id="IPR016181">
    <property type="entry name" value="Acyl_CoA_acyltransferase"/>
</dbReference>
<dbReference type="PROSITE" id="PS51186">
    <property type="entry name" value="GNAT"/>
    <property type="match status" value="1"/>
</dbReference>
<dbReference type="Proteomes" id="UP000233398">
    <property type="component" value="Unassembled WGS sequence"/>
</dbReference>
<dbReference type="CDD" id="cd04301">
    <property type="entry name" value="NAT_SF"/>
    <property type="match status" value="1"/>
</dbReference>
<dbReference type="PANTHER" id="PTHR13355:SF11">
    <property type="entry name" value="GLUCOSAMINE 6-PHOSPHATE N-ACETYLTRANSFERASE"/>
    <property type="match status" value="1"/>
</dbReference>
<reference evidence="2 3" key="1">
    <citation type="submission" date="2017-11" db="EMBL/GenBank/DDBJ databases">
        <title>Rhodohalobacter 15182 sp. nov., isolated from a salt lake.</title>
        <authorList>
            <person name="Han S."/>
        </authorList>
    </citation>
    <scope>NUCLEOTIDE SEQUENCE [LARGE SCALE GENOMIC DNA]</scope>
    <source>
        <strain evidence="2 3">15182</strain>
    </source>
</reference>
<dbReference type="OrthoDB" id="9796171at2"/>
<feature type="domain" description="N-acetyltransferase" evidence="1">
    <location>
        <begin position="1"/>
        <end position="137"/>
    </location>
</feature>
<dbReference type="SUPFAM" id="SSF55729">
    <property type="entry name" value="Acyl-CoA N-acyltransferases (Nat)"/>
    <property type="match status" value="1"/>
</dbReference>
<dbReference type="PANTHER" id="PTHR13355">
    <property type="entry name" value="GLUCOSAMINE 6-PHOSPHATE N-ACETYLTRANSFERASE"/>
    <property type="match status" value="1"/>
</dbReference>
<evidence type="ECO:0000313" key="3">
    <source>
        <dbReference type="Proteomes" id="UP000233398"/>
    </source>
</evidence>
<keyword evidence="2" id="KW-0808">Transferase</keyword>
<dbReference type="InterPro" id="IPR000182">
    <property type="entry name" value="GNAT_dom"/>
</dbReference>